<feature type="region of interest" description="Disordered" evidence="1">
    <location>
        <begin position="1"/>
        <end position="87"/>
    </location>
</feature>
<reference evidence="2" key="1">
    <citation type="journal article" date="2023" name="Mol. Phylogenet. Evol.">
        <title>Genome-scale phylogeny and comparative genomics of the fungal order Sordariales.</title>
        <authorList>
            <person name="Hensen N."/>
            <person name="Bonometti L."/>
            <person name="Westerberg I."/>
            <person name="Brannstrom I.O."/>
            <person name="Guillou S."/>
            <person name="Cros-Aarteil S."/>
            <person name="Calhoun S."/>
            <person name="Haridas S."/>
            <person name="Kuo A."/>
            <person name="Mondo S."/>
            <person name="Pangilinan J."/>
            <person name="Riley R."/>
            <person name="LaButti K."/>
            <person name="Andreopoulos B."/>
            <person name="Lipzen A."/>
            <person name="Chen C."/>
            <person name="Yan M."/>
            <person name="Daum C."/>
            <person name="Ng V."/>
            <person name="Clum A."/>
            <person name="Steindorff A."/>
            <person name="Ohm R.A."/>
            <person name="Martin F."/>
            <person name="Silar P."/>
            <person name="Natvig D.O."/>
            <person name="Lalanne C."/>
            <person name="Gautier V."/>
            <person name="Ament-Velasquez S.L."/>
            <person name="Kruys A."/>
            <person name="Hutchinson M.I."/>
            <person name="Powell A.J."/>
            <person name="Barry K."/>
            <person name="Miller A.N."/>
            <person name="Grigoriev I.V."/>
            <person name="Debuchy R."/>
            <person name="Gladieux P."/>
            <person name="Hiltunen Thoren M."/>
            <person name="Johannesson H."/>
        </authorList>
    </citation>
    <scope>NUCLEOTIDE SEQUENCE</scope>
    <source>
        <strain evidence="2">CBS 508.74</strain>
    </source>
</reference>
<feature type="region of interest" description="Disordered" evidence="1">
    <location>
        <begin position="105"/>
        <end position="247"/>
    </location>
</feature>
<organism evidence="2 3">
    <name type="scientific">Canariomyces notabilis</name>
    <dbReference type="NCBI Taxonomy" id="2074819"/>
    <lineage>
        <taxon>Eukaryota</taxon>
        <taxon>Fungi</taxon>
        <taxon>Dikarya</taxon>
        <taxon>Ascomycota</taxon>
        <taxon>Pezizomycotina</taxon>
        <taxon>Sordariomycetes</taxon>
        <taxon>Sordariomycetidae</taxon>
        <taxon>Sordariales</taxon>
        <taxon>Chaetomiaceae</taxon>
        <taxon>Canariomyces</taxon>
    </lineage>
</organism>
<comment type="caution">
    <text evidence="2">The sequence shown here is derived from an EMBL/GenBank/DDBJ whole genome shotgun (WGS) entry which is preliminary data.</text>
</comment>
<feature type="region of interest" description="Disordered" evidence="1">
    <location>
        <begin position="431"/>
        <end position="486"/>
    </location>
</feature>
<feature type="compositionally biased region" description="Acidic residues" evidence="1">
    <location>
        <begin position="1241"/>
        <end position="1257"/>
    </location>
</feature>
<dbReference type="PANTHER" id="PTHR24216">
    <property type="entry name" value="PAXILLIN-RELATED"/>
    <property type="match status" value="1"/>
</dbReference>
<gene>
    <name evidence="2" type="ORF">N656DRAFT_780840</name>
</gene>
<feature type="compositionally biased region" description="Polar residues" evidence="1">
    <location>
        <begin position="434"/>
        <end position="447"/>
    </location>
</feature>
<keyword evidence="3" id="KW-1185">Reference proteome</keyword>
<feature type="compositionally biased region" description="Basic and acidic residues" evidence="1">
    <location>
        <begin position="126"/>
        <end position="141"/>
    </location>
</feature>
<feature type="compositionally biased region" description="Low complexity" evidence="1">
    <location>
        <begin position="1258"/>
        <end position="1274"/>
    </location>
</feature>
<name>A0AAN6QMZ7_9PEZI</name>
<feature type="region of interest" description="Disordered" evidence="1">
    <location>
        <begin position="269"/>
        <end position="396"/>
    </location>
</feature>
<evidence type="ECO:0000256" key="1">
    <source>
        <dbReference type="SAM" id="MobiDB-lite"/>
    </source>
</evidence>
<feature type="compositionally biased region" description="Acidic residues" evidence="1">
    <location>
        <begin position="602"/>
        <end position="613"/>
    </location>
</feature>
<feature type="compositionally biased region" description="Basic and acidic residues" evidence="1">
    <location>
        <begin position="305"/>
        <end position="322"/>
    </location>
</feature>
<feature type="region of interest" description="Disordered" evidence="1">
    <location>
        <begin position="1164"/>
        <end position="1274"/>
    </location>
</feature>
<feature type="compositionally biased region" description="Basic and acidic residues" evidence="1">
    <location>
        <begin position="700"/>
        <end position="722"/>
    </location>
</feature>
<feature type="compositionally biased region" description="Polar residues" evidence="1">
    <location>
        <begin position="850"/>
        <end position="860"/>
    </location>
</feature>
<sequence>MEDDIPVTQQPPLSDEAHNPTVTEDTEEDAIAANETTAECQPAGDSGDVPNEDLQEHTAADEDGTQADEPAVTEQAETTVTPDQPVTGEIQEYAPADDVVAEVQPVVQLALDPEDGTAIQEVPEDTAAHDGHSDSEKRTDLEGEATTDESPIVENTPTDTAAEEPEHVEEAVTNASLPGSDSQELSTGGSEPVGQAENEGTQVGQHKDVGDAEETTEDANTPRPAYDMDMDAEQTYSAPQPSTFTDRKTSFRTEALIQAAARAVVAKIEKRHSGGSTEHDDDEFEHSFLSTGSHGTHGLGDADQAFDRPRGSSRRESSESQVRHNLPSRSTSGDEGGDSSSHNEPDDDVFSDRSARSSLCSLEANDFDVKTPQAKQHLSRRESFASSRNSPRAVSGLSVISGLSQYDKEHFVPTSRENRMPFRTPSEIRAMQMGSPTPSVFNGSSPRSSRRHAGSPNGILPPISRIGSPTVSTQYSPKGRSTPPRLKVRKEAPLVLLHVTLLPLRWVWGDVLNGLDAINGKVLGDMEQPFEASDQLKTLRDSWRELQDRVGDTVLERGILLPHPQNDYEVLEERLLEALELPLRRRARILECGHYLGPANEMVDDEEESDDEVSQSGRTKEEKRHWCNTCRNEIKYDDLGPGKVFRVKVYASNGLMKAGAWEACWKEMERVDVEVEPIVNPSLQNELEKLSVLQLELAEHHQRQEPDLERSPEPEAEPKQEPSPDLAQHTDTQQPSHFTSPEPEPPQPDAHSQGQHLMPCPPPSAMQLAMPASPAQPTLTPTIHLSPPTFAHPYHDMSEDRRRREEERMREIYGDTMPQPPPQFQPSDAHYPPPQSHSHALTPSIGLLTDHSSSSPASTLRQRHPDSYVAPPMQRSPSEEAYERRERRQQQQHYQEEKREEQRMNGSAGEPGFVELLMEAFKVLLRDPKNVAIIVLCVFLMVLMNRLGQGYSFGNGNTGAGGGNGLGVYRGHEVPVRMEVGGEKVDGKVEVLVEGMAETSRAVEGVRMDDGLVVEKTPALKGEEGEMVSMLLPEEPAPAMQVEEVAIMSHPALEAEAPVEQEALGFTPVEDVFGFATPNADLEVSPSGALEEPDANSLLEAEALAVNESVPADVAAQEVEDQQLLGSLEDPALMAAAELTEASTEEVSAPESDKMADISMSCGAEATPEDTDIPSVVDQPEPTVPLATEPEVSVADEGEGSIPATPKMEMLGDGNGLPNPEQGEPSPIPTPNAEAGSGCDVDADYDYDYDSDHDTDEPFTTTPSPVPSSSEVFVPGPFVTERKTVRVFETVTETVRVSVVTQTETVSTVVTAVPQTVEETVYETETVRITVSVPVNEGGKGEKRRRGSSGCRA</sequence>
<dbReference type="Proteomes" id="UP001302812">
    <property type="component" value="Unassembled WGS sequence"/>
</dbReference>
<evidence type="ECO:0008006" key="4">
    <source>
        <dbReference type="Google" id="ProtNLM"/>
    </source>
</evidence>
<feature type="region of interest" description="Disordered" evidence="1">
    <location>
        <begin position="700"/>
        <end position="909"/>
    </location>
</feature>
<feature type="compositionally biased region" description="Polar residues" evidence="1">
    <location>
        <begin position="173"/>
        <end position="189"/>
    </location>
</feature>
<dbReference type="EMBL" id="MU853347">
    <property type="protein sequence ID" value="KAK4111049.1"/>
    <property type="molecule type" value="Genomic_DNA"/>
</dbReference>
<dbReference type="GeneID" id="89939581"/>
<feature type="compositionally biased region" description="Polar residues" evidence="1">
    <location>
        <begin position="467"/>
        <end position="476"/>
    </location>
</feature>
<evidence type="ECO:0000313" key="3">
    <source>
        <dbReference type="Proteomes" id="UP001302812"/>
    </source>
</evidence>
<evidence type="ECO:0000313" key="2">
    <source>
        <dbReference type="EMBL" id="KAK4111049.1"/>
    </source>
</evidence>
<proteinExistence type="predicted"/>
<feature type="compositionally biased region" description="Polar residues" evidence="1">
    <location>
        <begin position="75"/>
        <end position="84"/>
    </location>
</feature>
<feature type="region of interest" description="Disordered" evidence="1">
    <location>
        <begin position="602"/>
        <end position="622"/>
    </location>
</feature>
<accession>A0AAN6QMZ7</accession>
<feature type="compositionally biased region" description="Polar residues" evidence="1">
    <location>
        <begin position="234"/>
        <end position="244"/>
    </location>
</feature>
<protein>
    <recommendedName>
        <fullName evidence="4">Pathway-specific nitrogen regulator</fullName>
    </recommendedName>
</protein>
<dbReference type="RefSeq" id="XP_064668619.1">
    <property type="nucleotide sequence ID" value="XM_064815456.1"/>
</dbReference>
<feature type="compositionally biased region" description="Basic and acidic residues" evidence="1">
    <location>
        <begin position="877"/>
        <end position="903"/>
    </location>
</feature>
<feature type="compositionally biased region" description="Polar residues" evidence="1">
    <location>
        <begin position="729"/>
        <end position="739"/>
    </location>
</feature>
<feature type="compositionally biased region" description="Basic and acidic residues" evidence="1">
    <location>
        <begin position="793"/>
        <end position="813"/>
    </location>
</feature>
<dbReference type="PANTHER" id="PTHR24216:SF65">
    <property type="entry name" value="PAXILLIN-LIKE PROTEIN 1"/>
    <property type="match status" value="1"/>
</dbReference>
<reference evidence="2" key="2">
    <citation type="submission" date="2023-05" db="EMBL/GenBank/DDBJ databases">
        <authorList>
            <consortium name="Lawrence Berkeley National Laboratory"/>
            <person name="Steindorff A."/>
            <person name="Hensen N."/>
            <person name="Bonometti L."/>
            <person name="Westerberg I."/>
            <person name="Brannstrom I.O."/>
            <person name="Guillou S."/>
            <person name="Cros-Aarteil S."/>
            <person name="Calhoun S."/>
            <person name="Haridas S."/>
            <person name="Kuo A."/>
            <person name="Mondo S."/>
            <person name="Pangilinan J."/>
            <person name="Riley R."/>
            <person name="Labutti K."/>
            <person name="Andreopoulos B."/>
            <person name="Lipzen A."/>
            <person name="Chen C."/>
            <person name="Yanf M."/>
            <person name="Daum C."/>
            <person name="Ng V."/>
            <person name="Clum A."/>
            <person name="Ohm R."/>
            <person name="Martin F."/>
            <person name="Silar P."/>
            <person name="Natvig D."/>
            <person name="Lalanne C."/>
            <person name="Gautier V."/>
            <person name="Ament-Velasquez S.L."/>
            <person name="Kruys A."/>
            <person name="Hutchinson M.I."/>
            <person name="Powell A.J."/>
            <person name="Barry K."/>
            <person name="Miller A.N."/>
            <person name="Grigoriev I.V."/>
            <person name="Debuchy R."/>
            <person name="Gladieux P."/>
            <person name="Thoren M.H."/>
            <person name="Johannesson H."/>
        </authorList>
    </citation>
    <scope>NUCLEOTIDE SEQUENCE</scope>
    <source>
        <strain evidence="2">CBS 508.74</strain>
    </source>
</reference>